<name>D7G954_ECTSI</name>
<dbReference type="OrthoDB" id="10293010at2759"/>
<keyword evidence="1" id="KW-1133">Transmembrane helix</keyword>
<evidence type="ECO:0000313" key="2">
    <source>
        <dbReference type="EMBL" id="CBJ28218.1"/>
    </source>
</evidence>
<gene>
    <name evidence="2" type="ORF">Esi_0096_0030</name>
</gene>
<dbReference type="Proteomes" id="UP000002630">
    <property type="component" value="Linkage Group LG30"/>
</dbReference>
<reference evidence="2 3" key="1">
    <citation type="journal article" date="2010" name="Nature">
        <title>The Ectocarpus genome and the independent evolution of multicellularity in brown algae.</title>
        <authorList>
            <person name="Cock J.M."/>
            <person name="Sterck L."/>
            <person name="Rouze P."/>
            <person name="Scornet D."/>
            <person name="Allen A.E."/>
            <person name="Amoutzias G."/>
            <person name="Anthouard V."/>
            <person name="Artiguenave F."/>
            <person name="Aury J.M."/>
            <person name="Badger J.H."/>
            <person name="Beszteri B."/>
            <person name="Billiau K."/>
            <person name="Bonnet E."/>
            <person name="Bothwell J.H."/>
            <person name="Bowler C."/>
            <person name="Boyen C."/>
            <person name="Brownlee C."/>
            <person name="Carrano C.J."/>
            <person name="Charrier B."/>
            <person name="Cho G.Y."/>
            <person name="Coelho S.M."/>
            <person name="Collen J."/>
            <person name="Corre E."/>
            <person name="Da Silva C."/>
            <person name="Delage L."/>
            <person name="Delaroque N."/>
            <person name="Dittami S.M."/>
            <person name="Doulbeau S."/>
            <person name="Elias M."/>
            <person name="Farnham G."/>
            <person name="Gachon C.M."/>
            <person name="Gschloessl B."/>
            <person name="Heesch S."/>
            <person name="Jabbari K."/>
            <person name="Jubin C."/>
            <person name="Kawai H."/>
            <person name="Kimura K."/>
            <person name="Kloareg B."/>
            <person name="Kupper F.C."/>
            <person name="Lang D."/>
            <person name="Le Bail A."/>
            <person name="Leblanc C."/>
            <person name="Lerouge P."/>
            <person name="Lohr M."/>
            <person name="Lopez P.J."/>
            <person name="Martens C."/>
            <person name="Maumus F."/>
            <person name="Michel G."/>
            <person name="Miranda-Saavedra D."/>
            <person name="Morales J."/>
            <person name="Moreau H."/>
            <person name="Motomura T."/>
            <person name="Nagasato C."/>
            <person name="Napoli C.A."/>
            <person name="Nelson D.R."/>
            <person name="Nyvall-Collen P."/>
            <person name="Peters A.F."/>
            <person name="Pommier C."/>
            <person name="Potin P."/>
            <person name="Poulain J."/>
            <person name="Quesneville H."/>
            <person name="Read B."/>
            <person name="Rensing S.A."/>
            <person name="Ritter A."/>
            <person name="Rousvoal S."/>
            <person name="Samanta M."/>
            <person name="Samson G."/>
            <person name="Schroeder D.C."/>
            <person name="Segurens B."/>
            <person name="Strittmatter M."/>
            <person name="Tonon T."/>
            <person name="Tregear J.W."/>
            <person name="Valentin K."/>
            <person name="von Dassow P."/>
            <person name="Yamagishi T."/>
            <person name="Van de Peer Y."/>
            <person name="Wincker P."/>
        </authorList>
    </citation>
    <scope>NUCLEOTIDE SEQUENCE [LARGE SCALE GENOMIC DNA]</scope>
    <source>
        <strain evidence="3">Ec32 / CCAP1310/4</strain>
    </source>
</reference>
<proteinExistence type="predicted"/>
<keyword evidence="3" id="KW-1185">Reference proteome</keyword>
<organism evidence="2 3">
    <name type="scientific">Ectocarpus siliculosus</name>
    <name type="common">Brown alga</name>
    <name type="synonym">Conferva siliculosa</name>
    <dbReference type="NCBI Taxonomy" id="2880"/>
    <lineage>
        <taxon>Eukaryota</taxon>
        <taxon>Sar</taxon>
        <taxon>Stramenopiles</taxon>
        <taxon>Ochrophyta</taxon>
        <taxon>PX clade</taxon>
        <taxon>Phaeophyceae</taxon>
        <taxon>Ectocarpales</taxon>
        <taxon>Ectocarpaceae</taxon>
        <taxon>Ectocarpus</taxon>
    </lineage>
</organism>
<dbReference type="InParanoid" id="D7G954"/>
<feature type="transmembrane region" description="Helical" evidence="1">
    <location>
        <begin position="20"/>
        <end position="38"/>
    </location>
</feature>
<dbReference type="EMBL" id="FN649201">
    <property type="protein sequence ID" value="CBJ28218.1"/>
    <property type="molecule type" value="Genomic_DNA"/>
</dbReference>
<dbReference type="EMBL" id="FN649755">
    <property type="protein sequence ID" value="CBJ28218.1"/>
    <property type="molecule type" value="Genomic_DNA"/>
</dbReference>
<sequence>MRAQQRTNDSCGSPRDQKKPGFLVHTMFIIFCYVPLFVRNVFRALFSPDVPAMSPRPSDLEEHRGEIRLQCSWTAPLVKDKAAIPEPSAFQASRHFKRCQSSSLKHEALRIIGKRTAGSTMMSRRMLLATIAALNAGLVDGSLLVDLPSGLKCAWYNLEHPAQFAILFLMVGLVYFINWLFNEADKVVYARLSCATEAWMDEIRHTRQVYQPVAT</sequence>
<evidence type="ECO:0000256" key="1">
    <source>
        <dbReference type="SAM" id="Phobius"/>
    </source>
</evidence>
<feature type="transmembrane region" description="Helical" evidence="1">
    <location>
        <begin position="164"/>
        <end position="181"/>
    </location>
</feature>
<keyword evidence="1" id="KW-0812">Transmembrane</keyword>
<dbReference type="AlphaFoldDB" id="D7G954"/>
<keyword evidence="1" id="KW-0472">Membrane</keyword>
<protein>
    <submittedName>
        <fullName evidence="2">Uncharacterized protein</fullName>
    </submittedName>
</protein>
<accession>D7G954</accession>
<evidence type="ECO:0000313" key="3">
    <source>
        <dbReference type="Proteomes" id="UP000002630"/>
    </source>
</evidence>